<feature type="chain" id="PRO_5019085925" evidence="1">
    <location>
        <begin position="22"/>
        <end position="118"/>
    </location>
</feature>
<sequence>MQILIWNRSRVLLSFFSGVQASREFRPRIQATISTSSNVAAHMKTEVITVEKKLKEAIRVVDNVTMEMIEQRRREMATTTGLNKSNLLSKFMGFIEKYKYLKDIIVIIFLSMNWLSTS</sequence>
<reference evidence="2 3" key="1">
    <citation type="submission" date="2019-01" db="EMBL/GenBank/DDBJ databases">
        <title>Sequencing of cultivated peanut Arachis hypogaea provides insights into genome evolution and oil improvement.</title>
        <authorList>
            <person name="Chen X."/>
        </authorList>
    </citation>
    <scope>NUCLEOTIDE SEQUENCE [LARGE SCALE GENOMIC DNA]</scope>
    <source>
        <strain evidence="3">cv. Fuhuasheng</strain>
        <tissue evidence="2">Leaves</tissue>
    </source>
</reference>
<evidence type="ECO:0000313" key="3">
    <source>
        <dbReference type="Proteomes" id="UP000289738"/>
    </source>
</evidence>
<dbReference type="EMBL" id="SDMP01000018">
    <property type="protein sequence ID" value="RYQ97702.1"/>
    <property type="molecule type" value="Genomic_DNA"/>
</dbReference>
<evidence type="ECO:0000256" key="1">
    <source>
        <dbReference type="SAM" id="SignalP"/>
    </source>
</evidence>
<keyword evidence="1" id="KW-0732">Signal</keyword>
<comment type="caution">
    <text evidence="2">The sequence shown here is derived from an EMBL/GenBank/DDBJ whole genome shotgun (WGS) entry which is preliminary data.</text>
</comment>
<name>A0A444Y6W8_ARAHY</name>
<evidence type="ECO:0000313" key="2">
    <source>
        <dbReference type="EMBL" id="RYQ97702.1"/>
    </source>
</evidence>
<dbReference type="AlphaFoldDB" id="A0A444Y6W8"/>
<keyword evidence="3" id="KW-1185">Reference proteome</keyword>
<dbReference type="Proteomes" id="UP000289738">
    <property type="component" value="Chromosome B08"/>
</dbReference>
<proteinExistence type="predicted"/>
<organism evidence="2 3">
    <name type="scientific">Arachis hypogaea</name>
    <name type="common">Peanut</name>
    <dbReference type="NCBI Taxonomy" id="3818"/>
    <lineage>
        <taxon>Eukaryota</taxon>
        <taxon>Viridiplantae</taxon>
        <taxon>Streptophyta</taxon>
        <taxon>Embryophyta</taxon>
        <taxon>Tracheophyta</taxon>
        <taxon>Spermatophyta</taxon>
        <taxon>Magnoliopsida</taxon>
        <taxon>eudicotyledons</taxon>
        <taxon>Gunneridae</taxon>
        <taxon>Pentapetalae</taxon>
        <taxon>rosids</taxon>
        <taxon>fabids</taxon>
        <taxon>Fabales</taxon>
        <taxon>Fabaceae</taxon>
        <taxon>Papilionoideae</taxon>
        <taxon>50 kb inversion clade</taxon>
        <taxon>dalbergioids sensu lato</taxon>
        <taxon>Dalbergieae</taxon>
        <taxon>Pterocarpus clade</taxon>
        <taxon>Arachis</taxon>
    </lineage>
</organism>
<feature type="signal peptide" evidence="1">
    <location>
        <begin position="1"/>
        <end position="21"/>
    </location>
</feature>
<gene>
    <name evidence="2" type="ORF">Ahy_B08g093779</name>
</gene>
<accession>A0A444Y6W8</accession>
<protein>
    <submittedName>
        <fullName evidence="2">Uncharacterized protein</fullName>
    </submittedName>
</protein>